<dbReference type="Pfam" id="PF13302">
    <property type="entry name" value="Acetyltransf_3"/>
    <property type="match status" value="1"/>
</dbReference>
<reference evidence="2" key="1">
    <citation type="journal article" date="2014" name="Int. J. Syst. Evol. Microbiol.">
        <title>Complete genome sequence of Corynebacterium casei LMG S-19264T (=DSM 44701T), isolated from a smear-ripened cheese.</title>
        <authorList>
            <consortium name="US DOE Joint Genome Institute (JGI-PGF)"/>
            <person name="Walter F."/>
            <person name="Albersmeier A."/>
            <person name="Kalinowski J."/>
            <person name="Ruckert C."/>
        </authorList>
    </citation>
    <scope>NUCLEOTIDE SEQUENCE</scope>
    <source>
        <strain evidence="2">JCM 12580</strain>
    </source>
</reference>
<gene>
    <name evidence="2" type="ORF">GCM10007063_34400</name>
</gene>
<dbReference type="InterPro" id="IPR000182">
    <property type="entry name" value="GNAT_dom"/>
</dbReference>
<name>A0A917Q2W2_9BACI</name>
<feature type="domain" description="N-acetyltransferase" evidence="1">
    <location>
        <begin position="28"/>
        <end position="188"/>
    </location>
</feature>
<comment type="caution">
    <text evidence="2">The sequence shown here is derived from an EMBL/GenBank/DDBJ whole genome shotgun (WGS) entry which is preliminary data.</text>
</comment>
<dbReference type="PANTHER" id="PTHR43441">
    <property type="entry name" value="RIBOSOMAL-PROTEIN-SERINE ACETYLTRANSFERASE"/>
    <property type="match status" value="1"/>
</dbReference>
<dbReference type="GO" id="GO:1990189">
    <property type="term" value="F:protein N-terminal-serine acetyltransferase activity"/>
    <property type="evidence" value="ECO:0007669"/>
    <property type="project" value="TreeGrafter"/>
</dbReference>
<accession>A0A917Q2W2</accession>
<evidence type="ECO:0000259" key="1">
    <source>
        <dbReference type="PROSITE" id="PS51186"/>
    </source>
</evidence>
<evidence type="ECO:0000313" key="2">
    <source>
        <dbReference type="EMBL" id="GGK09104.1"/>
    </source>
</evidence>
<dbReference type="EMBL" id="BMNQ01000097">
    <property type="protein sequence ID" value="GGK09104.1"/>
    <property type="molecule type" value="Genomic_DNA"/>
</dbReference>
<sequence>MDPILLDIPEQFETERLLLRAPQNGDGAMVNEAIRESFEFLHEWMKWADHIPKTEETEANARKHRANFLLREAFTFYILDKLSGAFVGTCSLVRADWQVRRFEIGYWIRQSAARRQGFMSEAVDGVTQFAFKNLQANRIEIRCDTRNSASCRVAERCGYHLEGILINNFIAPAGDLRDDCLYAKVRLKNGSFGYPTLTSK</sequence>
<dbReference type="Gene3D" id="3.40.630.30">
    <property type="match status" value="1"/>
</dbReference>
<dbReference type="AlphaFoldDB" id="A0A917Q2W2"/>
<dbReference type="GO" id="GO:0005737">
    <property type="term" value="C:cytoplasm"/>
    <property type="evidence" value="ECO:0007669"/>
    <property type="project" value="TreeGrafter"/>
</dbReference>
<protein>
    <submittedName>
        <fullName evidence="2">Ribosomal-protein-serine acetyltransferase</fullName>
    </submittedName>
</protein>
<dbReference type="PANTHER" id="PTHR43441:SF3">
    <property type="entry name" value="ACETYLTRANSFERASE"/>
    <property type="match status" value="1"/>
</dbReference>
<organism evidence="2 3">
    <name type="scientific">Lentibacillus kapialis</name>
    <dbReference type="NCBI Taxonomy" id="340214"/>
    <lineage>
        <taxon>Bacteria</taxon>
        <taxon>Bacillati</taxon>
        <taxon>Bacillota</taxon>
        <taxon>Bacilli</taxon>
        <taxon>Bacillales</taxon>
        <taxon>Bacillaceae</taxon>
        <taxon>Lentibacillus</taxon>
    </lineage>
</organism>
<dbReference type="Proteomes" id="UP000658382">
    <property type="component" value="Unassembled WGS sequence"/>
</dbReference>
<dbReference type="RefSeq" id="WP_188634340.1">
    <property type="nucleotide sequence ID" value="NZ_BMNQ01000097.1"/>
</dbReference>
<keyword evidence="3" id="KW-1185">Reference proteome</keyword>
<dbReference type="InterPro" id="IPR051908">
    <property type="entry name" value="Ribosomal_N-acetyltransferase"/>
</dbReference>
<dbReference type="SUPFAM" id="SSF55729">
    <property type="entry name" value="Acyl-CoA N-acyltransferases (Nat)"/>
    <property type="match status" value="1"/>
</dbReference>
<reference evidence="2" key="2">
    <citation type="submission" date="2020-09" db="EMBL/GenBank/DDBJ databases">
        <authorList>
            <person name="Sun Q."/>
            <person name="Ohkuma M."/>
        </authorList>
    </citation>
    <scope>NUCLEOTIDE SEQUENCE</scope>
    <source>
        <strain evidence="2">JCM 12580</strain>
    </source>
</reference>
<dbReference type="PROSITE" id="PS51186">
    <property type="entry name" value="GNAT"/>
    <property type="match status" value="1"/>
</dbReference>
<dbReference type="InterPro" id="IPR016181">
    <property type="entry name" value="Acyl_CoA_acyltransferase"/>
</dbReference>
<proteinExistence type="predicted"/>
<dbReference type="GO" id="GO:0008999">
    <property type="term" value="F:protein-N-terminal-alanine acetyltransferase activity"/>
    <property type="evidence" value="ECO:0007669"/>
    <property type="project" value="TreeGrafter"/>
</dbReference>
<evidence type="ECO:0000313" key="3">
    <source>
        <dbReference type="Proteomes" id="UP000658382"/>
    </source>
</evidence>